<organism evidence="10 11">
    <name type="scientific">Panicum virgatum</name>
    <name type="common">Blackwell switchgrass</name>
    <dbReference type="NCBI Taxonomy" id="38727"/>
    <lineage>
        <taxon>Eukaryota</taxon>
        <taxon>Viridiplantae</taxon>
        <taxon>Streptophyta</taxon>
        <taxon>Embryophyta</taxon>
        <taxon>Tracheophyta</taxon>
        <taxon>Spermatophyta</taxon>
        <taxon>Magnoliopsida</taxon>
        <taxon>Liliopsida</taxon>
        <taxon>Poales</taxon>
        <taxon>Poaceae</taxon>
        <taxon>PACMAD clade</taxon>
        <taxon>Panicoideae</taxon>
        <taxon>Panicodae</taxon>
        <taxon>Paniceae</taxon>
        <taxon>Panicinae</taxon>
        <taxon>Panicum</taxon>
        <taxon>Panicum sect. Hiantes</taxon>
    </lineage>
</organism>
<keyword evidence="5 7" id="KW-0234">DNA repair</keyword>
<dbReference type="InterPro" id="IPR027786">
    <property type="entry name" value="Nse4/EID"/>
</dbReference>
<gene>
    <name evidence="10" type="ORF">PVAP13_4KG312100</name>
</gene>
<dbReference type="GO" id="GO:0005634">
    <property type="term" value="C:nucleus"/>
    <property type="evidence" value="ECO:0007669"/>
    <property type="project" value="UniProtKB-SubCell"/>
</dbReference>
<evidence type="ECO:0000259" key="9">
    <source>
        <dbReference type="Pfam" id="PF08743"/>
    </source>
</evidence>
<evidence type="ECO:0000256" key="8">
    <source>
        <dbReference type="SAM" id="MobiDB-lite"/>
    </source>
</evidence>
<proteinExistence type="inferred from homology"/>
<comment type="function">
    <text evidence="7">Component of the SMC5-SMC6 complex, that promotes sister chromatid alignment after DNA damage and facilitates double-stranded DNA breaks (DSBs) repair via homologous recombination between sister chromatids.</text>
</comment>
<comment type="similarity">
    <text evidence="2 7">Belongs to the NSE4 family.</text>
</comment>
<evidence type="ECO:0000256" key="3">
    <source>
        <dbReference type="ARBA" id="ARBA00022763"/>
    </source>
</evidence>
<dbReference type="EMBL" id="CM029043">
    <property type="protein sequence ID" value="KAG2612877.1"/>
    <property type="molecule type" value="Genomic_DNA"/>
</dbReference>
<feature type="region of interest" description="Disordered" evidence="8">
    <location>
        <begin position="361"/>
        <end position="392"/>
    </location>
</feature>
<reference evidence="10" key="1">
    <citation type="submission" date="2020-05" db="EMBL/GenBank/DDBJ databases">
        <title>WGS assembly of Panicum virgatum.</title>
        <authorList>
            <person name="Lovell J.T."/>
            <person name="Jenkins J."/>
            <person name="Shu S."/>
            <person name="Juenger T.E."/>
            <person name="Schmutz J."/>
        </authorList>
    </citation>
    <scope>NUCLEOTIDE SEQUENCE</scope>
    <source>
        <strain evidence="10">AP13</strain>
    </source>
</reference>
<dbReference type="Pfam" id="PF08743">
    <property type="entry name" value="Nse4_C"/>
    <property type="match status" value="1"/>
</dbReference>
<name>A0A8T0TS61_PANVG</name>
<evidence type="ECO:0000256" key="5">
    <source>
        <dbReference type="ARBA" id="ARBA00023204"/>
    </source>
</evidence>
<feature type="domain" description="Non-structural maintenance of chromosome element 4 C-terminal" evidence="9">
    <location>
        <begin position="278"/>
        <end position="364"/>
    </location>
</feature>
<keyword evidence="4 7" id="KW-0233">DNA recombination</keyword>
<keyword evidence="11" id="KW-1185">Reference proteome</keyword>
<dbReference type="PROSITE" id="PS51257">
    <property type="entry name" value="PROKAR_LIPOPROTEIN"/>
    <property type="match status" value="1"/>
</dbReference>
<evidence type="ECO:0000256" key="4">
    <source>
        <dbReference type="ARBA" id="ARBA00023172"/>
    </source>
</evidence>
<dbReference type="PANTHER" id="PTHR16140">
    <property type="entry name" value="NON-STRUCTURAL MAINTENANCE OF CHROMOSOMES ELEMENT 4"/>
    <property type="match status" value="1"/>
</dbReference>
<keyword evidence="3 7" id="KW-0227">DNA damage</keyword>
<dbReference type="GO" id="GO:0006281">
    <property type="term" value="P:DNA repair"/>
    <property type="evidence" value="ECO:0007669"/>
    <property type="project" value="UniProtKB-UniRule"/>
</dbReference>
<dbReference type="GO" id="GO:0006310">
    <property type="term" value="P:DNA recombination"/>
    <property type="evidence" value="ECO:0007669"/>
    <property type="project" value="UniProtKB-UniRule"/>
</dbReference>
<evidence type="ECO:0000256" key="2">
    <source>
        <dbReference type="ARBA" id="ARBA00008997"/>
    </source>
</evidence>
<dbReference type="InterPro" id="IPR014854">
    <property type="entry name" value="Nse4_C"/>
</dbReference>
<comment type="subcellular location">
    <subcellularLocation>
        <location evidence="1 7">Nucleus</location>
    </subcellularLocation>
</comment>
<comment type="caution">
    <text evidence="10">The sequence shown here is derived from an EMBL/GenBank/DDBJ whole genome shotgun (WGS) entry which is preliminary data.</text>
</comment>
<comment type="subunit">
    <text evidence="7">Component of the SMC5-SMC6 complex.</text>
</comment>
<sequence>MQTRNTVYLCDFVREVNRPSTPPPASVSCAPHATTSFLPSRLGRGRLLGFGNPKGAMASLAMPEAGARARGEEAEPVTPPPQQQAEGSQAVDDRRLLRSQYLAVKSLISDEKDDMANADSEKFRSIISKVESLHEHVQRPREQIADAEALLDLAASLVTSVRSHSVMGITPSDFVAGLLNKFGKLGGPDDEHASLDWAHLGRGASHIFMVAPGCATMVGPMKIEVNPRRVCIRKKRTARPRGSSCPEQLADPTEKTKSDTDKNMSAIFNLLRRKKNAKLEHLVLNRISFAQTVENIFALSFLVKDGRVEIKVNDEGHHIVYPRNAPAASAIASGKVIYNHFVFRFDFKDWKLMKGVVPEREELMPHRSSQDAPGITASSHPEPELSQPTQSAPIRKRCRNRGLVLQDEIVATGAREITAGRTVATGAQQVVEDEVAAPTGPKEAMEDETGAGTSAREVMDNEMVAKYTKEIKLTYKRRCLFQDQD</sequence>
<evidence type="ECO:0000313" key="10">
    <source>
        <dbReference type="EMBL" id="KAG2612877.1"/>
    </source>
</evidence>
<protein>
    <recommendedName>
        <fullName evidence="7">Non-structural maintenance of chromosomes element 4</fullName>
    </recommendedName>
</protein>
<keyword evidence="6 7" id="KW-0539">Nucleus</keyword>
<dbReference type="AlphaFoldDB" id="A0A8T0TS61"/>
<evidence type="ECO:0000256" key="6">
    <source>
        <dbReference type="ARBA" id="ARBA00023242"/>
    </source>
</evidence>
<evidence type="ECO:0000313" key="11">
    <source>
        <dbReference type="Proteomes" id="UP000823388"/>
    </source>
</evidence>
<feature type="region of interest" description="Disordered" evidence="8">
    <location>
        <begin position="437"/>
        <end position="457"/>
    </location>
</feature>
<accession>A0A8T0TS61</accession>
<evidence type="ECO:0000256" key="7">
    <source>
        <dbReference type="RuleBase" id="RU365071"/>
    </source>
</evidence>
<dbReference type="GO" id="GO:0030915">
    <property type="term" value="C:Smc5-Smc6 complex"/>
    <property type="evidence" value="ECO:0007669"/>
    <property type="project" value="UniProtKB-UniRule"/>
</dbReference>
<dbReference type="Proteomes" id="UP000823388">
    <property type="component" value="Chromosome 4K"/>
</dbReference>
<evidence type="ECO:0000256" key="1">
    <source>
        <dbReference type="ARBA" id="ARBA00004123"/>
    </source>
</evidence>
<dbReference type="PANTHER" id="PTHR16140:SF4">
    <property type="entry name" value="NON-STRUCTURAL MAINTENANCE OF CHROMOSOMES ELEMENT 4"/>
    <property type="match status" value="1"/>
</dbReference>
<feature type="region of interest" description="Disordered" evidence="8">
    <location>
        <begin position="63"/>
        <end position="92"/>
    </location>
</feature>
<feature type="region of interest" description="Disordered" evidence="8">
    <location>
        <begin position="235"/>
        <end position="260"/>
    </location>
</feature>